<feature type="signal peptide" evidence="1">
    <location>
        <begin position="1"/>
        <end position="23"/>
    </location>
</feature>
<sequence length="220" mass="23112">MIIQKFGWTAATLALFAAAPSSADVAIGLGGGTTGGTAEVQVEVTSWLGLRGNVNYLSFGVDETYDDIDYDADLDFNNAGAFVDLRPFSNSFVITGGAYFGDKQLEGTAMPTGTVEVGNGTFTGAETGTLNLGADADDVAPFAGLGFDTTFQGDGRWGFKILAGAMMSGSPEITLTSTGGTLSDDPDFQAALEEERQNLQDEVDDFELYPVVQVGLTYRF</sequence>
<organism evidence="2 3">
    <name type="scientific">Henriciella mobilis</name>
    <dbReference type="NCBI Taxonomy" id="2305467"/>
    <lineage>
        <taxon>Bacteria</taxon>
        <taxon>Pseudomonadati</taxon>
        <taxon>Pseudomonadota</taxon>
        <taxon>Alphaproteobacteria</taxon>
        <taxon>Hyphomonadales</taxon>
        <taxon>Hyphomonadaceae</taxon>
        <taxon>Henriciella</taxon>
    </lineage>
</organism>
<dbReference type="OrthoDB" id="7256004at2"/>
<evidence type="ECO:0000313" key="2">
    <source>
        <dbReference type="EMBL" id="RIJ32549.1"/>
    </source>
</evidence>
<gene>
    <name evidence="2" type="ORF">D1223_01465</name>
</gene>
<accession>A0A399RRB3</accession>
<evidence type="ECO:0008006" key="4">
    <source>
        <dbReference type="Google" id="ProtNLM"/>
    </source>
</evidence>
<dbReference type="AlphaFoldDB" id="A0A399RRB3"/>
<dbReference type="EMBL" id="QWFX01000005">
    <property type="protein sequence ID" value="RIJ32549.1"/>
    <property type="molecule type" value="Genomic_DNA"/>
</dbReference>
<dbReference type="Proteomes" id="UP000266385">
    <property type="component" value="Unassembled WGS sequence"/>
</dbReference>
<evidence type="ECO:0000313" key="3">
    <source>
        <dbReference type="Proteomes" id="UP000266385"/>
    </source>
</evidence>
<feature type="chain" id="PRO_5017261016" description="Outer membrane protein domain-containing protein" evidence="1">
    <location>
        <begin position="24"/>
        <end position="220"/>
    </location>
</feature>
<proteinExistence type="predicted"/>
<dbReference type="Gene3D" id="2.40.160.170">
    <property type="match status" value="1"/>
</dbReference>
<dbReference type="RefSeq" id="WP_119374630.1">
    <property type="nucleotide sequence ID" value="NZ_QWFX01000005.1"/>
</dbReference>
<name>A0A399RRB3_9PROT</name>
<reference evidence="2 3" key="1">
    <citation type="submission" date="2018-08" db="EMBL/GenBank/DDBJ databases">
        <title>Henriciella mobilis sp. nov., isolated from seawater.</title>
        <authorList>
            <person name="Cheng H."/>
            <person name="Wu Y.-H."/>
            <person name="Xu X.-W."/>
            <person name="Guo L.-L."/>
        </authorList>
    </citation>
    <scope>NUCLEOTIDE SEQUENCE [LARGE SCALE GENOMIC DNA]</scope>
    <source>
        <strain evidence="2 3">JN25</strain>
    </source>
</reference>
<protein>
    <recommendedName>
        <fullName evidence="4">Outer membrane protein domain-containing protein</fullName>
    </recommendedName>
</protein>
<keyword evidence="3" id="KW-1185">Reference proteome</keyword>
<comment type="caution">
    <text evidence="2">The sequence shown here is derived from an EMBL/GenBank/DDBJ whole genome shotgun (WGS) entry which is preliminary data.</text>
</comment>
<keyword evidence="1" id="KW-0732">Signal</keyword>
<evidence type="ECO:0000256" key="1">
    <source>
        <dbReference type="SAM" id="SignalP"/>
    </source>
</evidence>